<dbReference type="PANTHER" id="PTHR31084">
    <property type="entry name" value="ALPHA-L-FUCOSIDASE 2"/>
    <property type="match status" value="1"/>
</dbReference>
<evidence type="ECO:0000259" key="3">
    <source>
        <dbReference type="Pfam" id="PF22124"/>
    </source>
</evidence>
<evidence type="ECO:0000259" key="1">
    <source>
        <dbReference type="Pfam" id="PF14498"/>
    </source>
</evidence>
<dbReference type="Gene3D" id="2.60.40.1180">
    <property type="entry name" value="Golgi alpha-mannosidase II"/>
    <property type="match status" value="1"/>
</dbReference>
<feature type="domain" description="Alpha fucosidase A-like C-terminal" evidence="2">
    <location>
        <begin position="771"/>
        <end position="864"/>
    </location>
</feature>
<dbReference type="RefSeq" id="WP_235293120.1">
    <property type="nucleotide sequence ID" value="NZ_BSOH01000005.1"/>
</dbReference>
<evidence type="ECO:0000313" key="5">
    <source>
        <dbReference type="Proteomes" id="UP001156666"/>
    </source>
</evidence>
<dbReference type="PIRSF" id="PIRSF007663">
    <property type="entry name" value="UCP007663"/>
    <property type="match status" value="1"/>
</dbReference>
<feature type="domain" description="Glycosyl hydrolase family 95 N-terminal" evidence="1">
    <location>
        <begin position="89"/>
        <end position="335"/>
    </location>
</feature>
<organism evidence="4 5">
    <name type="scientific">Portibacter lacus</name>
    <dbReference type="NCBI Taxonomy" id="1099794"/>
    <lineage>
        <taxon>Bacteria</taxon>
        <taxon>Pseudomonadati</taxon>
        <taxon>Bacteroidota</taxon>
        <taxon>Saprospiria</taxon>
        <taxon>Saprospirales</taxon>
        <taxon>Haliscomenobacteraceae</taxon>
        <taxon>Portibacter</taxon>
    </lineage>
</organism>
<proteinExistence type="predicted"/>
<reference evidence="4" key="2">
    <citation type="submission" date="2023-01" db="EMBL/GenBank/DDBJ databases">
        <title>Draft genome sequence of Portibacter lacus strain NBRC 108769.</title>
        <authorList>
            <person name="Sun Q."/>
            <person name="Mori K."/>
        </authorList>
    </citation>
    <scope>NUCLEOTIDE SEQUENCE</scope>
    <source>
        <strain evidence="4">NBRC 108769</strain>
    </source>
</reference>
<dbReference type="InterPro" id="IPR054363">
    <property type="entry name" value="GH95_cat"/>
</dbReference>
<dbReference type="Proteomes" id="UP001156666">
    <property type="component" value="Unassembled WGS sequence"/>
</dbReference>
<dbReference type="GO" id="GO:0005975">
    <property type="term" value="P:carbohydrate metabolic process"/>
    <property type="evidence" value="ECO:0007669"/>
    <property type="project" value="InterPro"/>
</dbReference>
<dbReference type="SUPFAM" id="SSF48208">
    <property type="entry name" value="Six-hairpin glycosidases"/>
    <property type="match status" value="1"/>
</dbReference>
<protein>
    <submittedName>
        <fullName evidence="4">Alpha/beta hydrolase</fullName>
    </submittedName>
</protein>
<reference evidence="4" key="1">
    <citation type="journal article" date="2014" name="Int. J. Syst. Evol. Microbiol.">
        <title>Complete genome sequence of Corynebacterium casei LMG S-19264T (=DSM 44701T), isolated from a smear-ripened cheese.</title>
        <authorList>
            <consortium name="US DOE Joint Genome Institute (JGI-PGF)"/>
            <person name="Walter F."/>
            <person name="Albersmeier A."/>
            <person name="Kalinowski J."/>
            <person name="Ruckert C."/>
        </authorList>
    </citation>
    <scope>NUCLEOTIDE SEQUENCE</scope>
    <source>
        <strain evidence="4">NBRC 108769</strain>
    </source>
</reference>
<sequence>MIYSKESPITTNSNDYFSTSLIVDFYFFLGQFFKSRIDYNKYMMQHSLLTVVFSLALSLSSQCLLSAQDIPSLIAESIDNQSFDPTSLMWYQKPAEVWEDALPVGNGRIGAMVFGGVSEERIQLNEETYWSGGPYNTVVKGGYKKLPEIQKLIFDGKPIEAHKLFGRHLMGYPVEQQKYQSLANLHLFFHKEAKQKNYKRWLDLASGISGVEYTIDGVTYLREVFSSAVDQTIVVRLSASKPGMINFDTQLRGVRNSTHSNYATDYFRMDGAGENELVLTGKSADYMGIEGKLRYEARVRVETDGGVLLRNDAKITVKNATSVTIYFVAATNFVNYKDVSGNEKMRVQEVLKKLKDKKYLAIREDAINDHKEFFDRVILDLPETKTSFLPTDERMASIDSVPDPQMAALSYQFGRYLLIASSRPGTQPTNLQGIWNKDMNPPWDSKYTTNINTEMNYWAVESANLSELSEPLIKMIEELTDQGSQVAKEHYGAFGWVFHQNTDLWRVAAPMDGPTWGTFTVGGAWLVTHIWEHYLYTQDEDFLAKAYPIIKGSVDFFMDFLVEHPNGEWLVTNPSNSPENPPKGPGYEYFYDEVTGMYYFTTITYGATMDMQILKDLFTYYTEAASILGKDTAYASQVLAVKARLAPSQVGKDGSLQEWSDDLGQLEDKHRHFSHMYGLYPGNVLSANRTPEFIDPIKAVLEQRGDGGTGFSRAWKMALWARLYDGERANSIYKGYLKEQCYMSLFAKCFKPLQVDGSLGLTAAISEMLVQSHEGVVHLLPALPDEWLSGSFRGVQARGGFEVDMAWTNGSITEVNLLSKAGKPIRMKTEGNLKVMSNGKQVAHEILNDGSIGFTTVRGQVYTLTIK</sequence>
<dbReference type="Gene3D" id="2.70.98.50">
    <property type="entry name" value="putative glycoside hydrolase family protein from bacillus halodurans"/>
    <property type="match status" value="1"/>
</dbReference>
<feature type="domain" description="Glycosyl hydrolase family 95 catalytic" evidence="3">
    <location>
        <begin position="359"/>
        <end position="769"/>
    </location>
</feature>
<name>A0AA37WE50_9BACT</name>
<dbReference type="Pfam" id="PF21307">
    <property type="entry name" value="Glyco_hydro_95_C"/>
    <property type="match status" value="1"/>
</dbReference>
<dbReference type="Pfam" id="PF14498">
    <property type="entry name" value="Glyco_hyd_65N_2"/>
    <property type="match status" value="1"/>
</dbReference>
<dbReference type="AlphaFoldDB" id="A0AA37WE50"/>
<dbReference type="InterPro" id="IPR016518">
    <property type="entry name" value="Alpha-L-fucosidase"/>
</dbReference>
<dbReference type="Pfam" id="PF22124">
    <property type="entry name" value="Glyco_hydro_95_cat"/>
    <property type="match status" value="1"/>
</dbReference>
<keyword evidence="5" id="KW-1185">Reference proteome</keyword>
<dbReference type="InterPro" id="IPR049053">
    <property type="entry name" value="AFCA-like_C"/>
</dbReference>
<dbReference type="GO" id="GO:0004560">
    <property type="term" value="F:alpha-L-fucosidase activity"/>
    <property type="evidence" value="ECO:0007669"/>
    <property type="project" value="InterPro"/>
</dbReference>
<accession>A0AA37WE50</accession>
<dbReference type="EMBL" id="BSOH01000005">
    <property type="protein sequence ID" value="GLR16319.1"/>
    <property type="molecule type" value="Genomic_DNA"/>
</dbReference>
<dbReference type="InterPro" id="IPR012341">
    <property type="entry name" value="6hp_glycosidase-like_sf"/>
</dbReference>
<dbReference type="Gene3D" id="1.50.10.10">
    <property type="match status" value="1"/>
</dbReference>
<dbReference type="InterPro" id="IPR027414">
    <property type="entry name" value="GH95_N_dom"/>
</dbReference>
<dbReference type="PANTHER" id="PTHR31084:SF0">
    <property type="entry name" value="ALPHA-L-FUCOSIDASE 2"/>
    <property type="match status" value="1"/>
</dbReference>
<dbReference type="InterPro" id="IPR008928">
    <property type="entry name" value="6-hairpin_glycosidase_sf"/>
</dbReference>
<dbReference type="InterPro" id="IPR013780">
    <property type="entry name" value="Glyco_hydro_b"/>
</dbReference>
<gene>
    <name evidence="4" type="ORF">GCM10007940_09340</name>
</gene>
<keyword evidence="4" id="KW-0378">Hydrolase</keyword>
<comment type="caution">
    <text evidence="4">The sequence shown here is derived from an EMBL/GenBank/DDBJ whole genome shotgun (WGS) entry which is preliminary data.</text>
</comment>
<evidence type="ECO:0000313" key="4">
    <source>
        <dbReference type="EMBL" id="GLR16319.1"/>
    </source>
</evidence>
<evidence type="ECO:0000259" key="2">
    <source>
        <dbReference type="Pfam" id="PF21307"/>
    </source>
</evidence>